<accession>A0A1Y2BG52</accession>
<feature type="compositionally biased region" description="Polar residues" evidence="1">
    <location>
        <begin position="138"/>
        <end position="153"/>
    </location>
</feature>
<feature type="compositionally biased region" description="Low complexity" evidence="1">
    <location>
        <begin position="162"/>
        <end position="183"/>
    </location>
</feature>
<sequence>MSSPYETEPEDQGVGSVVVRRTPHHSSTSYSAKRMSYQSSSSTGTRPSDHTSRRTTTAPSDRTTGQSWTLGTPGRSQTNPANSERDLLRAPRSQPLALPPKGSDSRSESGSEMTPSPQDPMDVDNPLGPLFEGIPLRQLTTQENEELTGNSSWVGDYDDSVPLSQGGSRPSSLLSPGSGNSTSAYLGPNDHLSSDFRPGSFGHTASQNDVIMSDYHSTGMVPWNPSDGDPTTYSAPPTIPASSDSRPSFDNRSSGLNGNGRKRGRKTDGDKSATTSKRGRYS</sequence>
<evidence type="ECO:0000256" key="1">
    <source>
        <dbReference type="SAM" id="MobiDB-lite"/>
    </source>
</evidence>
<feature type="compositionally biased region" description="Polar residues" evidence="1">
    <location>
        <begin position="25"/>
        <end position="46"/>
    </location>
</feature>
<dbReference type="Proteomes" id="UP000193986">
    <property type="component" value="Unassembled WGS sequence"/>
</dbReference>
<protein>
    <submittedName>
        <fullName evidence="2">Uncharacterized protein</fullName>
    </submittedName>
</protein>
<organism evidence="2 3">
    <name type="scientific">Naematelia encephala</name>
    <dbReference type="NCBI Taxonomy" id="71784"/>
    <lineage>
        <taxon>Eukaryota</taxon>
        <taxon>Fungi</taxon>
        <taxon>Dikarya</taxon>
        <taxon>Basidiomycota</taxon>
        <taxon>Agaricomycotina</taxon>
        <taxon>Tremellomycetes</taxon>
        <taxon>Tremellales</taxon>
        <taxon>Naemateliaceae</taxon>
        <taxon>Naematelia</taxon>
    </lineage>
</organism>
<keyword evidence="3" id="KW-1185">Reference proteome</keyword>
<dbReference type="EMBL" id="MCFC01000007">
    <property type="protein sequence ID" value="ORY33055.1"/>
    <property type="molecule type" value="Genomic_DNA"/>
</dbReference>
<gene>
    <name evidence="2" type="ORF">BCR39DRAFT_557246</name>
</gene>
<proteinExistence type="predicted"/>
<evidence type="ECO:0000313" key="3">
    <source>
        <dbReference type="Proteomes" id="UP000193986"/>
    </source>
</evidence>
<reference evidence="2 3" key="1">
    <citation type="submission" date="2016-07" db="EMBL/GenBank/DDBJ databases">
        <title>Pervasive Adenine N6-methylation of Active Genes in Fungi.</title>
        <authorList>
            <consortium name="DOE Joint Genome Institute"/>
            <person name="Mondo S.J."/>
            <person name="Dannebaum R.O."/>
            <person name="Kuo R.C."/>
            <person name="Labutti K."/>
            <person name="Haridas S."/>
            <person name="Kuo A."/>
            <person name="Salamov A."/>
            <person name="Ahrendt S.R."/>
            <person name="Lipzen A."/>
            <person name="Sullivan W."/>
            <person name="Andreopoulos W.B."/>
            <person name="Clum A."/>
            <person name="Lindquist E."/>
            <person name="Daum C."/>
            <person name="Ramamoorthy G.K."/>
            <person name="Gryganskyi A."/>
            <person name="Culley D."/>
            <person name="Magnuson J.K."/>
            <person name="James T.Y."/>
            <person name="O'Malley M.A."/>
            <person name="Stajich J.E."/>
            <person name="Spatafora J.W."/>
            <person name="Visel A."/>
            <person name="Grigoriev I.V."/>
        </authorList>
    </citation>
    <scope>NUCLEOTIDE SEQUENCE [LARGE SCALE GENOMIC DNA]</scope>
    <source>
        <strain evidence="2 3">68-887.2</strain>
    </source>
</reference>
<feature type="compositionally biased region" description="Polar residues" evidence="1">
    <location>
        <begin position="54"/>
        <end position="82"/>
    </location>
</feature>
<evidence type="ECO:0000313" key="2">
    <source>
        <dbReference type="EMBL" id="ORY33055.1"/>
    </source>
</evidence>
<feature type="compositionally biased region" description="Polar residues" evidence="1">
    <location>
        <begin position="229"/>
        <end position="248"/>
    </location>
</feature>
<dbReference type="InParanoid" id="A0A1Y2BG52"/>
<feature type="region of interest" description="Disordered" evidence="1">
    <location>
        <begin position="1"/>
        <end position="282"/>
    </location>
</feature>
<name>A0A1Y2BG52_9TREE</name>
<comment type="caution">
    <text evidence="2">The sequence shown here is derived from an EMBL/GenBank/DDBJ whole genome shotgun (WGS) entry which is preliminary data.</text>
</comment>
<dbReference type="AlphaFoldDB" id="A0A1Y2BG52"/>